<evidence type="ECO:0000313" key="8">
    <source>
        <dbReference type="Ensembl" id="ENSCPOP00000028880.1"/>
    </source>
</evidence>
<dbReference type="RefSeq" id="XP_003466724.1">
    <property type="nucleotide sequence ID" value="XM_003466676.3"/>
</dbReference>
<dbReference type="eggNOG" id="ENOG502SRN2">
    <property type="taxonomic scope" value="Eukaryota"/>
</dbReference>
<dbReference type="FunCoup" id="A0A286XU82">
    <property type="interactions" value="514"/>
</dbReference>
<dbReference type="GO" id="GO:0042110">
    <property type="term" value="P:T cell activation"/>
    <property type="evidence" value="ECO:0007669"/>
    <property type="project" value="TreeGrafter"/>
</dbReference>
<keyword evidence="5" id="KW-1133">Transmembrane helix</keyword>
<protein>
    <submittedName>
        <fullName evidence="8">SLAM family member 7</fullName>
    </submittedName>
</protein>
<dbReference type="AlphaFoldDB" id="A0A286XU82"/>
<keyword evidence="5" id="KW-0812">Transmembrane</keyword>
<feature type="transmembrane region" description="Helical" evidence="5">
    <location>
        <begin position="232"/>
        <end position="255"/>
    </location>
</feature>
<dbReference type="PROSITE" id="PS50835">
    <property type="entry name" value="IG_LIKE"/>
    <property type="match status" value="1"/>
</dbReference>
<dbReference type="InterPro" id="IPR036179">
    <property type="entry name" value="Ig-like_dom_sf"/>
</dbReference>
<evidence type="ECO:0000256" key="4">
    <source>
        <dbReference type="ARBA" id="ARBA00023180"/>
    </source>
</evidence>
<dbReference type="STRING" id="10141.ENSCPOP00000028880"/>
<name>A0A286XU82_CAVPO</name>
<dbReference type="PANTHER" id="PTHR12080:SF46">
    <property type="entry name" value="SLAM FAMILY MEMBER 7"/>
    <property type="match status" value="1"/>
</dbReference>
<dbReference type="GO" id="GO:0009897">
    <property type="term" value="C:external side of plasma membrane"/>
    <property type="evidence" value="ECO:0007669"/>
    <property type="project" value="TreeGrafter"/>
</dbReference>
<reference evidence="9" key="1">
    <citation type="journal article" date="2011" name="Nature">
        <title>A high-resolution map of human evolutionary constraint using 29 mammals.</title>
        <authorList>
            <person name="Lindblad-Toh K."/>
            <person name="Garber M."/>
            <person name="Zuk O."/>
            <person name="Lin M.F."/>
            <person name="Parker B.J."/>
            <person name="Washietl S."/>
            <person name="Kheradpour P."/>
            <person name="Ernst J."/>
            <person name="Jordan G."/>
            <person name="Mauceli E."/>
            <person name="Ward L.D."/>
            <person name="Lowe C.B."/>
            <person name="Holloway A.K."/>
            <person name="Clamp M."/>
            <person name="Gnerre S."/>
            <person name="Alfoldi J."/>
            <person name="Beal K."/>
            <person name="Chang J."/>
            <person name="Clawson H."/>
            <person name="Cuff J."/>
            <person name="Di Palma F."/>
            <person name="Fitzgerald S."/>
            <person name="Flicek P."/>
            <person name="Guttman M."/>
            <person name="Hubisz M.J."/>
            <person name="Jaffe D.B."/>
            <person name="Jungreis I."/>
            <person name="Kent W.J."/>
            <person name="Kostka D."/>
            <person name="Lara M."/>
            <person name="Martins A.L."/>
            <person name="Massingham T."/>
            <person name="Moltke I."/>
            <person name="Raney B.J."/>
            <person name="Rasmussen M.D."/>
            <person name="Robinson J."/>
            <person name="Stark A."/>
            <person name="Vilella A.J."/>
            <person name="Wen J."/>
            <person name="Xie X."/>
            <person name="Zody M.C."/>
            <person name="Baldwin J."/>
            <person name="Bloom T."/>
            <person name="Chin C.W."/>
            <person name="Heiman D."/>
            <person name="Nicol R."/>
            <person name="Nusbaum C."/>
            <person name="Young S."/>
            <person name="Wilkinson J."/>
            <person name="Worley K.C."/>
            <person name="Kovar C.L."/>
            <person name="Muzny D.M."/>
            <person name="Gibbs R.A."/>
            <person name="Cree A."/>
            <person name="Dihn H.H."/>
            <person name="Fowler G."/>
            <person name="Jhangiani S."/>
            <person name="Joshi V."/>
            <person name="Lee S."/>
            <person name="Lewis L.R."/>
            <person name="Nazareth L.V."/>
            <person name="Okwuonu G."/>
            <person name="Santibanez J."/>
            <person name="Warren W.C."/>
            <person name="Mardis E.R."/>
            <person name="Weinstock G.M."/>
            <person name="Wilson R.K."/>
            <person name="Delehaunty K."/>
            <person name="Dooling D."/>
            <person name="Fronik C."/>
            <person name="Fulton L."/>
            <person name="Fulton B."/>
            <person name="Graves T."/>
            <person name="Minx P."/>
            <person name="Sodergren E."/>
            <person name="Birney E."/>
            <person name="Margulies E.H."/>
            <person name="Herrero J."/>
            <person name="Green E.D."/>
            <person name="Haussler D."/>
            <person name="Siepel A."/>
            <person name="Goldman N."/>
            <person name="Pollard K.S."/>
            <person name="Pedersen J.S."/>
            <person name="Lander E.S."/>
            <person name="Kellis M."/>
        </authorList>
    </citation>
    <scope>NUCLEOTIDE SEQUENCE [LARGE SCALE GENOMIC DNA]</scope>
    <source>
        <strain evidence="9">2N</strain>
    </source>
</reference>
<dbReference type="EMBL" id="AAKN02043119">
    <property type="status" value="NOT_ANNOTATED_CDS"/>
    <property type="molecule type" value="Genomic_DNA"/>
</dbReference>
<feature type="signal peptide" evidence="6">
    <location>
        <begin position="1"/>
        <end position="22"/>
    </location>
</feature>
<dbReference type="Bgee" id="ENSCPOG00000036736">
    <property type="expression patterns" value="Expressed in liver and 11 other cell types or tissues"/>
</dbReference>
<dbReference type="Gene3D" id="2.60.40.10">
    <property type="entry name" value="Immunoglobulins"/>
    <property type="match status" value="2"/>
</dbReference>
<reference evidence="8" key="2">
    <citation type="submission" date="2025-08" db="UniProtKB">
        <authorList>
            <consortium name="Ensembl"/>
        </authorList>
    </citation>
    <scope>IDENTIFICATION</scope>
    <source>
        <strain evidence="8">2N</strain>
    </source>
</reference>
<evidence type="ECO:0000256" key="2">
    <source>
        <dbReference type="ARBA" id="ARBA00022729"/>
    </source>
</evidence>
<gene>
    <name evidence="8" type="primary">SLAMF7</name>
</gene>
<dbReference type="InParanoid" id="A0A286XU82"/>
<evidence type="ECO:0000256" key="6">
    <source>
        <dbReference type="SAM" id="SignalP"/>
    </source>
</evidence>
<feature type="chain" id="PRO_5011757650" evidence="6">
    <location>
        <begin position="23"/>
        <end position="338"/>
    </location>
</feature>
<dbReference type="VEuPathDB" id="HostDB:ENSCPOG00000036736"/>
<comment type="subcellular location">
    <subcellularLocation>
        <location evidence="1">Membrane</location>
    </subcellularLocation>
</comment>
<accession>A0A286XU82</accession>
<keyword evidence="4" id="KW-0325">Glycoprotein</keyword>
<dbReference type="FunFam" id="2.60.40.10:FF:000470">
    <property type="entry name" value="SLAM family member 7"/>
    <property type="match status" value="1"/>
</dbReference>
<dbReference type="GeneTree" id="ENSGT01030000234540"/>
<dbReference type="Pfam" id="PF07686">
    <property type="entry name" value="V-set"/>
    <property type="match status" value="1"/>
</dbReference>
<dbReference type="InterPro" id="IPR015631">
    <property type="entry name" value="CD2/SLAM_rcpt"/>
</dbReference>
<organism evidence="8 9">
    <name type="scientific">Cavia porcellus</name>
    <name type="common">Guinea pig</name>
    <dbReference type="NCBI Taxonomy" id="10141"/>
    <lineage>
        <taxon>Eukaryota</taxon>
        <taxon>Metazoa</taxon>
        <taxon>Chordata</taxon>
        <taxon>Craniata</taxon>
        <taxon>Vertebrata</taxon>
        <taxon>Euteleostomi</taxon>
        <taxon>Mammalia</taxon>
        <taxon>Eutheria</taxon>
        <taxon>Euarchontoglires</taxon>
        <taxon>Glires</taxon>
        <taxon>Rodentia</taxon>
        <taxon>Hystricomorpha</taxon>
        <taxon>Caviidae</taxon>
        <taxon>Cavia</taxon>
    </lineage>
</organism>
<keyword evidence="9" id="KW-1185">Reference proteome</keyword>
<dbReference type="GeneID" id="100722886"/>
<keyword evidence="2 6" id="KW-0732">Signal</keyword>
<dbReference type="GO" id="GO:0042802">
    <property type="term" value="F:identical protein binding"/>
    <property type="evidence" value="ECO:0007669"/>
    <property type="project" value="Ensembl"/>
</dbReference>
<dbReference type="SUPFAM" id="SSF48726">
    <property type="entry name" value="Immunoglobulin"/>
    <property type="match status" value="2"/>
</dbReference>
<keyword evidence="3 5" id="KW-0472">Membrane</keyword>
<evidence type="ECO:0000256" key="5">
    <source>
        <dbReference type="SAM" id="Phobius"/>
    </source>
</evidence>
<dbReference type="KEGG" id="cpoc:100722886"/>
<dbReference type="InterPro" id="IPR013783">
    <property type="entry name" value="Ig-like_fold"/>
</dbReference>
<dbReference type="InterPro" id="IPR013106">
    <property type="entry name" value="Ig_V-set"/>
</dbReference>
<evidence type="ECO:0000256" key="1">
    <source>
        <dbReference type="ARBA" id="ARBA00004370"/>
    </source>
</evidence>
<dbReference type="PANTHER" id="PTHR12080">
    <property type="entry name" value="SIGNALING LYMPHOCYTIC ACTIVATION MOLECULE"/>
    <property type="match status" value="1"/>
</dbReference>
<reference evidence="8" key="3">
    <citation type="submission" date="2025-09" db="UniProtKB">
        <authorList>
            <consortium name="Ensembl"/>
        </authorList>
    </citation>
    <scope>IDENTIFICATION</scope>
    <source>
        <strain evidence="8">2N</strain>
    </source>
</reference>
<evidence type="ECO:0000256" key="3">
    <source>
        <dbReference type="ARBA" id="ARBA00023136"/>
    </source>
</evidence>
<dbReference type="OMA" id="DSIVWIF"/>
<dbReference type="Ensembl" id="ENSCPOT00000037817.1">
    <property type="protein sequence ID" value="ENSCPOP00000028880.1"/>
    <property type="gene ID" value="ENSCPOG00000036736.1"/>
</dbReference>
<dbReference type="OrthoDB" id="8963224at2759"/>
<evidence type="ECO:0000259" key="7">
    <source>
        <dbReference type="PROSITE" id="PS50835"/>
    </source>
</evidence>
<evidence type="ECO:0000313" key="9">
    <source>
        <dbReference type="Proteomes" id="UP000005447"/>
    </source>
</evidence>
<dbReference type="CTD" id="57823"/>
<proteinExistence type="predicted"/>
<feature type="domain" description="Ig-like" evidence="7">
    <location>
        <begin position="135"/>
        <end position="215"/>
    </location>
</feature>
<dbReference type="Proteomes" id="UP000005447">
    <property type="component" value="Unassembled WGS sequence"/>
</dbReference>
<sequence length="338" mass="37478">MAAPPVRLILISLLCQLTVAAASEAFKELVGAVGGSVTFSLNFTVQQVDSIAWTFNETNFVTVEPAVGDQPATSIVAQKRNRHRVFLQDGGFSLTFSELKKTDSGIYSVVIHSSDSESPLTWKYRLHVYEHLSKPKVTMGLYSNKNGTCTTNLTCFVEEGGEDVIYSWKALDQAANESHDGSILPISWTPGENDMTFICMARNPISSNSSSPILARKFCEGAVDDSGFPLKLLYLLLVLIPICFLVSVAVLTSLMKRRKEPVEIKSSVDIQQKIPNFYPYSAENVDYDTIPSIHKNNPEEDPENTVYSTVQIPKKVENLHSPDRMPDTLKVFGYENII</sequence>
<dbReference type="InterPro" id="IPR007110">
    <property type="entry name" value="Ig-like_dom"/>
</dbReference>